<name>A0A437A1E0_ARTFL</name>
<feature type="chain" id="PRO_5019430939" evidence="1">
    <location>
        <begin position="25"/>
        <end position="372"/>
    </location>
</feature>
<feature type="signal peptide" evidence="1">
    <location>
        <begin position="1"/>
        <end position="24"/>
    </location>
</feature>
<keyword evidence="3" id="KW-1185">Reference proteome</keyword>
<dbReference type="GeneID" id="93585596"/>
<sequence length="372" mass="42763">MYSQFKHAIWLLAFVFLFSNGVFAWTWSHRRYMGSSYPMRPCDQLLNFRDAPNDFLNGTDFESTRYKDFYFDARWRPYNCPKSFPYAACFLRNTTITKSCLQNTLCSYEPSAIPSDPNWNWKSISQNLTRAKEVNYNPRALFYRADQNLEMDPKNTTNVAQRYYIRTASARGFKLNSITIAYAATNFDQNNRDNRARSILIRGYAKGVDPRNPYINEADRFMTILNVTFPGHPVPGAKNNESTPLPTITAIPSPSYTHTQERLTTILPQTPIFQNWGTVQVYPPPTIVGVIPGVSDPMVFLRYEFPNLGNATWSALGTLEISAYRTYVDFNEHQIGLKEKKVPFAGEFYLKALNITQVATEGKCADFEEEIY</sequence>
<keyword evidence="1" id="KW-0732">Signal</keyword>
<dbReference type="EMBL" id="SAEB01000006">
    <property type="protein sequence ID" value="RVD84949.1"/>
    <property type="molecule type" value="Genomic_DNA"/>
</dbReference>
<dbReference type="VEuPathDB" id="FungiDB:DFL_003285"/>
<dbReference type="RefSeq" id="XP_067490493.1">
    <property type="nucleotide sequence ID" value="XM_067632201.1"/>
</dbReference>
<evidence type="ECO:0000256" key="1">
    <source>
        <dbReference type="SAM" id="SignalP"/>
    </source>
</evidence>
<gene>
    <name evidence="2" type="ORF">DFL_003285</name>
</gene>
<dbReference type="AlphaFoldDB" id="A0A437A1E0"/>
<protein>
    <submittedName>
        <fullName evidence="2">Uncharacterized protein</fullName>
    </submittedName>
</protein>
<evidence type="ECO:0000313" key="3">
    <source>
        <dbReference type="Proteomes" id="UP000283090"/>
    </source>
</evidence>
<accession>A0A437A1E0</accession>
<proteinExistence type="predicted"/>
<organism evidence="2 3">
    <name type="scientific">Arthrobotrys flagrans</name>
    <name type="common">Nematode-trapping fungus</name>
    <name type="synonym">Trichothecium flagrans</name>
    <dbReference type="NCBI Taxonomy" id="97331"/>
    <lineage>
        <taxon>Eukaryota</taxon>
        <taxon>Fungi</taxon>
        <taxon>Dikarya</taxon>
        <taxon>Ascomycota</taxon>
        <taxon>Pezizomycotina</taxon>
        <taxon>Orbiliomycetes</taxon>
        <taxon>Orbiliales</taxon>
        <taxon>Orbiliaceae</taxon>
        <taxon>Arthrobotrys</taxon>
    </lineage>
</organism>
<comment type="caution">
    <text evidence="2">The sequence shown here is derived from an EMBL/GenBank/DDBJ whole genome shotgun (WGS) entry which is preliminary data.</text>
</comment>
<evidence type="ECO:0000313" key="2">
    <source>
        <dbReference type="EMBL" id="RVD84949.1"/>
    </source>
</evidence>
<dbReference type="Proteomes" id="UP000283090">
    <property type="component" value="Unassembled WGS sequence"/>
</dbReference>
<reference evidence="2 3" key="1">
    <citation type="submission" date="2019-01" db="EMBL/GenBank/DDBJ databases">
        <title>Intercellular communication is required for trap formation in the nematode-trapping fungus Duddingtonia flagrans.</title>
        <authorList>
            <person name="Youssar L."/>
            <person name="Wernet V."/>
            <person name="Hensel N."/>
            <person name="Hildebrandt H.-G."/>
            <person name="Fischer R."/>
        </authorList>
    </citation>
    <scope>NUCLEOTIDE SEQUENCE [LARGE SCALE GENOMIC DNA]</scope>
    <source>
        <strain evidence="2 3">CBS H-5679</strain>
    </source>
</reference>
<dbReference type="OrthoDB" id="5415026at2759"/>